<feature type="region of interest" description="Disordered" evidence="7">
    <location>
        <begin position="1216"/>
        <end position="1235"/>
    </location>
</feature>
<dbReference type="InterPro" id="IPR027417">
    <property type="entry name" value="P-loop_NTPase"/>
</dbReference>
<dbReference type="InterPro" id="IPR058922">
    <property type="entry name" value="WHD_DRP"/>
</dbReference>
<evidence type="ECO:0000256" key="3">
    <source>
        <dbReference type="ARBA" id="ARBA00022737"/>
    </source>
</evidence>
<keyword evidence="2" id="KW-0433">Leucine-rich repeat</keyword>
<feature type="domain" description="Disease resistance protein winged helix" evidence="10">
    <location>
        <begin position="442"/>
        <end position="513"/>
    </location>
</feature>
<dbReference type="GO" id="GO:0009626">
    <property type="term" value="P:plant-type hypersensitive response"/>
    <property type="evidence" value="ECO:0007669"/>
    <property type="project" value="UniProtKB-ARBA"/>
</dbReference>
<dbReference type="PANTHER" id="PTHR23155">
    <property type="entry name" value="DISEASE RESISTANCE PROTEIN RP"/>
    <property type="match status" value="1"/>
</dbReference>
<comment type="similarity">
    <text evidence="1">Belongs to the disease resistance NB-LRR family.</text>
</comment>
<feature type="domain" description="Disease resistance R13L4/SHOC-2-like LRR" evidence="11">
    <location>
        <begin position="562"/>
        <end position="936"/>
    </location>
</feature>
<keyword evidence="3" id="KW-0677">Repeat</keyword>
<reference evidence="12" key="2">
    <citation type="submission" date="2018-05" db="EMBL/GenBank/DDBJ databases">
        <title>OgluRS3 (Oryza glumaepatula Reference Sequence Version 3).</title>
        <authorList>
            <person name="Zhang J."/>
            <person name="Kudrna D."/>
            <person name="Lee S."/>
            <person name="Talag J."/>
            <person name="Welchert J."/>
            <person name="Wing R.A."/>
        </authorList>
    </citation>
    <scope>NUCLEOTIDE SEQUENCE [LARGE SCALE GENOMIC DNA]</scope>
</reference>
<dbReference type="GO" id="GO:0042742">
    <property type="term" value="P:defense response to bacterium"/>
    <property type="evidence" value="ECO:0007669"/>
    <property type="project" value="UniProtKB-ARBA"/>
</dbReference>
<dbReference type="SUPFAM" id="SSF52058">
    <property type="entry name" value="L domain-like"/>
    <property type="match status" value="1"/>
</dbReference>
<feature type="domain" description="NB-ARC" evidence="8">
    <location>
        <begin position="187"/>
        <end position="355"/>
    </location>
</feature>
<dbReference type="Gene3D" id="1.10.10.10">
    <property type="entry name" value="Winged helix-like DNA-binding domain superfamily/Winged helix DNA-binding domain"/>
    <property type="match status" value="1"/>
</dbReference>
<dbReference type="PANTHER" id="PTHR23155:SF1094">
    <property type="entry name" value="OS11G0686400 PROTEIN"/>
    <property type="match status" value="1"/>
</dbReference>
<protein>
    <recommendedName>
        <fullName evidence="14">Pi-ta</fullName>
    </recommendedName>
</protein>
<organism evidence="12">
    <name type="scientific">Oryza glumipatula</name>
    <dbReference type="NCBI Taxonomy" id="40148"/>
    <lineage>
        <taxon>Eukaryota</taxon>
        <taxon>Viridiplantae</taxon>
        <taxon>Streptophyta</taxon>
        <taxon>Embryophyta</taxon>
        <taxon>Tracheophyta</taxon>
        <taxon>Spermatophyta</taxon>
        <taxon>Magnoliopsida</taxon>
        <taxon>Liliopsida</taxon>
        <taxon>Poales</taxon>
        <taxon>Poaceae</taxon>
        <taxon>BOP clade</taxon>
        <taxon>Oryzoideae</taxon>
        <taxon>Oryzeae</taxon>
        <taxon>Oryzinae</taxon>
        <taxon>Oryza</taxon>
    </lineage>
</organism>
<evidence type="ECO:0008006" key="14">
    <source>
        <dbReference type="Google" id="ProtNLM"/>
    </source>
</evidence>
<keyword evidence="13" id="KW-1185">Reference proteome</keyword>
<dbReference type="Proteomes" id="UP000026961">
    <property type="component" value="Chromosome 5"/>
</dbReference>
<dbReference type="InterPro" id="IPR055414">
    <property type="entry name" value="LRR_R13L4/SHOC2-like"/>
</dbReference>
<dbReference type="Gene3D" id="1.20.5.4130">
    <property type="match status" value="1"/>
</dbReference>
<keyword evidence="4" id="KW-0547">Nucleotide-binding</keyword>
<evidence type="ECO:0000259" key="10">
    <source>
        <dbReference type="Pfam" id="PF23559"/>
    </source>
</evidence>
<evidence type="ECO:0000256" key="5">
    <source>
        <dbReference type="ARBA" id="ARBA00022821"/>
    </source>
</evidence>
<dbReference type="GO" id="GO:0002758">
    <property type="term" value="P:innate immune response-activating signaling pathway"/>
    <property type="evidence" value="ECO:0007669"/>
    <property type="project" value="UniProtKB-ARBA"/>
</dbReference>
<evidence type="ECO:0000256" key="1">
    <source>
        <dbReference type="ARBA" id="ARBA00008894"/>
    </source>
</evidence>
<dbReference type="GO" id="GO:0043531">
    <property type="term" value="F:ADP binding"/>
    <property type="evidence" value="ECO:0007669"/>
    <property type="project" value="InterPro"/>
</dbReference>
<sequence>MEGAMVNLPGRLDELLRRHGNILPKGADKEIPLIRQDIEEITSILHGHHSDATELEDYHDMVVRCWTKEVRELSYDIEDCIDQYEDAVEQYEHAATVGRYPSVSTIRRRKFSRRPVGSKTPLVPEKLKQRLWMANKIREFSLRVQEALQRHAILHSSDLGGIANTSAGHPTLCRKRADGVRHVGLDAAINKVQEWLADGEKKLKVVSIVGGGGVGKTTLANELYRKLGRQFECRAFVRASQKVDMRRLLISMLSQVRLQQPPDNWKLHSLISSIRTHLQDKRYLIIIDDLWDICTWEIIKCTLPDGNSCNRILITTEIEDLALQSCGYESNYIFKMKPLSEDDSRNLFFSTVFGSHSNCHPELSEVSYDIVRKCGGLPLAVVTIASLLATQLEKQEQWDYINETLGYSLMANPNLEGMKQLLNLCYNSLPQHLKACMLYLRMYQENSIIWKDDLVNQWIAEGFICPSEGHEKEEISRAYFSELVDRKFIQPVHINDNGEVLSCVVHHMVLNLITYMSTEENFAIAIDHTQATARLADKVRRLSIHFGNVEDATPPTNMRLSQVRTLAFCGVLNCMPSITGFQLLKVLILHFCGDEDSISFDLTEISELVRLRYLKVTSNITLKMPTHMQGLQYLEALKIDGKIDAVPSDIVHLPGLLHLSLPARTNPPNGIAHMSSLRTLGYIDLSCNTSENLWSLGELTNLQDLQLTYSAIHSDNLKNNMQYLGSILGKLPNLKSITLSPVGSSYANTLHIHSATSTSVSVYGWSSVSSPPALLQRLELLPCVCIFSSLPNWIGQLGNLCILMIGIREVTSYDVDVLGGLPALTVLSLYVHTKPAESIVFDNARFSVLKYLKFRCSLAWMKFEAGAMPNLRKLKLGFDVHRADQHDAIPVGIENLSGLEEITAKIKVDCTAGDLCRRFAESALTDAIRMHPGRPIVNIRCVDWTFDDKDNNNVRTRDEEHRTTEKQHLIVKEGLNEKSVVLQKDHGEGACKSVEGERRRVLSARSWWRSRPPFEPHPPLDDKDNNNVKTRDEEHKTIEKQHLIVKERLNEKSVVLQKDHGEGACKSVEGERRGVLSAGSWWRRQPQFERFYKSAESRADDGGGGGSIISGAQTVPIKNFTGGWPAPPWQEGSGTTMPPVNINAGEVTVAREAPLPQPGYINVIYCSPPRSCTTSQDESTEAGERERSGGKVSGSGTGSSKGGFFGPTFQAVGGYMDRRFGLDDREDSDAGRRPH</sequence>
<dbReference type="Pfam" id="PF18052">
    <property type="entry name" value="Rx_N"/>
    <property type="match status" value="1"/>
</dbReference>
<dbReference type="Gramene" id="OGLUM05G21520.1">
    <property type="protein sequence ID" value="OGLUM05G21520.1"/>
    <property type="gene ID" value="OGLUM05G21520"/>
</dbReference>
<dbReference type="PRINTS" id="PR00364">
    <property type="entry name" value="DISEASERSIST"/>
</dbReference>
<dbReference type="STRING" id="40148.A0A0E0A0Q4"/>
<dbReference type="InterPro" id="IPR041118">
    <property type="entry name" value="Rx_N"/>
</dbReference>
<dbReference type="Gene3D" id="3.40.50.300">
    <property type="entry name" value="P-loop containing nucleotide triphosphate hydrolases"/>
    <property type="match status" value="1"/>
</dbReference>
<dbReference type="SUPFAM" id="SSF52540">
    <property type="entry name" value="P-loop containing nucleoside triphosphate hydrolases"/>
    <property type="match status" value="1"/>
</dbReference>
<name>A0A0E0A0Q4_9ORYZ</name>
<dbReference type="InterPro" id="IPR042197">
    <property type="entry name" value="Apaf_helical"/>
</dbReference>
<dbReference type="eggNOG" id="KOG4658">
    <property type="taxonomic scope" value="Eukaryota"/>
</dbReference>
<dbReference type="InterPro" id="IPR036388">
    <property type="entry name" value="WH-like_DNA-bd_sf"/>
</dbReference>
<feature type="region of interest" description="Disordered" evidence="7">
    <location>
        <begin position="1167"/>
        <end position="1208"/>
    </location>
</feature>
<dbReference type="AlphaFoldDB" id="A0A0E0A0Q4"/>
<evidence type="ECO:0000256" key="7">
    <source>
        <dbReference type="SAM" id="MobiDB-lite"/>
    </source>
</evidence>
<feature type="domain" description="Disease resistance N-terminal" evidence="9">
    <location>
        <begin position="7"/>
        <end position="92"/>
    </location>
</feature>
<evidence type="ECO:0000256" key="6">
    <source>
        <dbReference type="ARBA" id="ARBA00023054"/>
    </source>
</evidence>
<evidence type="ECO:0000259" key="11">
    <source>
        <dbReference type="Pfam" id="PF23598"/>
    </source>
</evidence>
<proteinExistence type="inferred from homology"/>
<evidence type="ECO:0000256" key="4">
    <source>
        <dbReference type="ARBA" id="ARBA00022741"/>
    </source>
</evidence>
<dbReference type="InterPro" id="IPR002182">
    <property type="entry name" value="NB-ARC"/>
</dbReference>
<reference evidence="12" key="1">
    <citation type="submission" date="2015-04" db="UniProtKB">
        <authorList>
            <consortium name="EnsemblPlants"/>
        </authorList>
    </citation>
    <scope>IDENTIFICATION</scope>
</reference>
<dbReference type="Pfam" id="PF23598">
    <property type="entry name" value="LRR_14"/>
    <property type="match status" value="1"/>
</dbReference>
<keyword evidence="5" id="KW-0611">Plant defense</keyword>
<dbReference type="HOGENOM" id="CLU_000837_25_1_1"/>
<evidence type="ECO:0000259" key="9">
    <source>
        <dbReference type="Pfam" id="PF18052"/>
    </source>
</evidence>
<dbReference type="FunFam" id="1.10.10.10:FF:000322">
    <property type="entry name" value="Probable disease resistance protein At1g63360"/>
    <property type="match status" value="1"/>
</dbReference>
<evidence type="ECO:0000259" key="8">
    <source>
        <dbReference type="Pfam" id="PF00931"/>
    </source>
</evidence>
<dbReference type="Pfam" id="PF23559">
    <property type="entry name" value="WHD_DRP"/>
    <property type="match status" value="1"/>
</dbReference>
<dbReference type="Gene3D" id="1.10.8.430">
    <property type="entry name" value="Helical domain of apoptotic protease-activating factors"/>
    <property type="match status" value="1"/>
</dbReference>
<dbReference type="InterPro" id="IPR032675">
    <property type="entry name" value="LRR_dom_sf"/>
</dbReference>
<keyword evidence="6" id="KW-0175">Coiled coil</keyword>
<feature type="compositionally biased region" description="Gly residues" evidence="7">
    <location>
        <begin position="1191"/>
        <end position="1205"/>
    </location>
</feature>
<dbReference type="Gene3D" id="3.80.10.10">
    <property type="entry name" value="Ribonuclease Inhibitor"/>
    <property type="match status" value="1"/>
</dbReference>
<evidence type="ECO:0000313" key="13">
    <source>
        <dbReference type="Proteomes" id="UP000026961"/>
    </source>
</evidence>
<dbReference type="Pfam" id="PF00931">
    <property type="entry name" value="NB-ARC"/>
    <property type="match status" value="1"/>
</dbReference>
<evidence type="ECO:0000313" key="12">
    <source>
        <dbReference type="EnsemblPlants" id="OGLUM05G21520.1"/>
    </source>
</evidence>
<dbReference type="EnsemblPlants" id="OGLUM05G21520.1">
    <property type="protein sequence ID" value="OGLUM05G21520.1"/>
    <property type="gene ID" value="OGLUM05G21520"/>
</dbReference>
<evidence type="ECO:0000256" key="2">
    <source>
        <dbReference type="ARBA" id="ARBA00022614"/>
    </source>
</evidence>
<accession>A0A0E0A0Q4</accession>
<dbReference type="InterPro" id="IPR044974">
    <property type="entry name" value="Disease_R_plants"/>
</dbReference>